<dbReference type="EMBL" id="MDDS01000003">
    <property type="protein sequence ID" value="ODP39660.1"/>
    <property type="molecule type" value="Genomic_DNA"/>
</dbReference>
<evidence type="ECO:0000313" key="4">
    <source>
        <dbReference type="Proteomes" id="UP000094487"/>
    </source>
</evidence>
<dbReference type="AlphaFoldDB" id="A0A1E3M3L3"/>
<name>A0A1E3M3L3_9SPHN</name>
<feature type="signal peptide" evidence="2">
    <location>
        <begin position="1"/>
        <end position="18"/>
    </location>
</feature>
<dbReference type="OrthoDB" id="7594790at2"/>
<feature type="region of interest" description="Disordered" evidence="1">
    <location>
        <begin position="134"/>
        <end position="162"/>
    </location>
</feature>
<dbReference type="PROSITE" id="PS51257">
    <property type="entry name" value="PROKAR_LIPOPROTEIN"/>
    <property type="match status" value="1"/>
</dbReference>
<evidence type="ECO:0008006" key="5">
    <source>
        <dbReference type="Google" id="ProtNLM"/>
    </source>
</evidence>
<proteinExistence type="predicted"/>
<accession>A0A1E3M3L3</accession>
<dbReference type="RefSeq" id="WP_069318617.1">
    <property type="nucleotide sequence ID" value="NZ_MDDS01000003.1"/>
</dbReference>
<organism evidence="3 4">
    <name type="scientific">Sphingomonas turrisvirgatae</name>
    <dbReference type="NCBI Taxonomy" id="1888892"/>
    <lineage>
        <taxon>Bacteria</taxon>
        <taxon>Pseudomonadati</taxon>
        <taxon>Pseudomonadota</taxon>
        <taxon>Alphaproteobacteria</taxon>
        <taxon>Sphingomonadales</taxon>
        <taxon>Sphingomonadaceae</taxon>
        <taxon>Sphingomonas</taxon>
    </lineage>
</organism>
<evidence type="ECO:0000256" key="1">
    <source>
        <dbReference type="SAM" id="MobiDB-lite"/>
    </source>
</evidence>
<gene>
    <name evidence="3" type="ORF">BFL28_08470</name>
</gene>
<comment type="caution">
    <text evidence="3">The sequence shown here is derived from an EMBL/GenBank/DDBJ whole genome shotgun (WGS) entry which is preliminary data.</text>
</comment>
<keyword evidence="2" id="KW-0732">Signal</keyword>
<sequence>MKRVWTLLPLAVALAACGDDGAGTSVSIKGDDGNTLASVGKDGRVEIKAPGFEGSVKLPKFAFGADDFEVDGLKLYPGSTIANLNVDSSGGNDGSVKVDFDAPAAADQVQSWFREQMQSAGFTVDLKNGALAGKTGDGSPFSLKVTPQGDGKSRGSLTVTGN</sequence>
<protein>
    <recommendedName>
        <fullName evidence="5">Lipoprotein</fullName>
    </recommendedName>
</protein>
<evidence type="ECO:0000256" key="2">
    <source>
        <dbReference type="SAM" id="SignalP"/>
    </source>
</evidence>
<reference evidence="3 4" key="1">
    <citation type="submission" date="2016-08" db="EMBL/GenBank/DDBJ databases">
        <title>Draft genome of the agarase producing Sphingomonas sp. MCT13.</title>
        <authorList>
            <person name="D'Andrea M.M."/>
            <person name="Rossolini G.M."/>
            <person name="Thaller M.C."/>
        </authorList>
    </citation>
    <scope>NUCLEOTIDE SEQUENCE [LARGE SCALE GENOMIC DNA]</scope>
    <source>
        <strain evidence="3 4">MCT13</strain>
    </source>
</reference>
<evidence type="ECO:0000313" key="3">
    <source>
        <dbReference type="EMBL" id="ODP39660.1"/>
    </source>
</evidence>
<feature type="chain" id="PRO_5009132334" description="Lipoprotein" evidence="2">
    <location>
        <begin position="19"/>
        <end position="162"/>
    </location>
</feature>
<dbReference type="STRING" id="1888892.BFL28_08470"/>
<dbReference type="Proteomes" id="UP000094487">
    <property type="component" value="Unassembled WGS sequence"/>
</dbReference>
<keyword evidence="4" id="KW-1185">Reference proteome</keyword>